<dbReference type="EMBL" id="MN270978">
    <property type="protein sequence ID" value="QIM08964.1"/>
    <property type="molecule type" value="Genomic_DNA"/>
</dbReference>
<evidence type="ECO:0000313" key="21">
    <source>
        <dbReference type="Proteomes" id="UP000241813"/>
    </source>
</evidence>
<dbReference type="EMBL" id="MN270973">
    <property type="protein sequence ID" value="QIM07797.1"/>
    <property type="molecule type" value="Genomic_DNA"/>
</dbReference>
<evidence type="ECO:0000313" key="1">
    <source>
        <dbReference type="EMBL" id="AIY22338.1"/>
    </source>
</evidence>
<dbReference type="EMBL" id="MT932578">
    <property type="protein sequence ID" value="QPL11894.1"/>
    <property type="molecule type" value="Genomic_DNA"/>
</dbReference>
<evidence type="ECO:0000313" key="12">
    <source>
        <dbReference type="EMBL" id="QIM08498.1"/>
    </source>
</evidence>
<dbReference type="Proteomes" id="UP000500898">
    <property type="component" value="Segment"/>
</dbReference>
<organismHost>
    <name type="scientific">Phacochoerus aethiopicus</name>
    <name type="common">Warthog</name>
    <dbReference type="NCBI Taxonomy" id="85517"/>
</organismHost>
<reference evidence="17" key="7">
    <citation type="journal article" date="2020" name="Vaccines (Basel)">
        <title>African Swine Fever Circulation among Free-Ranging Pigs in Sardinia: Data from the Eradication Program.</title>
        <authorList>
            <person name="Franzoni G."/>
            <person name="Dei Giudici S."/>
            <person name="Loi F."/>
            <person name="Sanna D."/>
            <person name="Floris M."/>
            <person name="Fiori M."/>
            <person name="Sanna M.L."/>
            <person name="Madrau P."/>
            <person name="Scarpa F."/>
            <person name="Zinellu S."/>
            <person name="Giammarioli M."/>
            <person name="Cappai S."/>
            <person name="De Mia G.M."/>
            <person name="Laddomada A."/>
            <person name="Rolesu S."/>
            <person name="Oggiano A."/>
        </authorList>
    </citation>
    <scope>NUCLEOTIDE SEQUENCE [LARGE SCALE GENOMIC DNA]</scope>
    <source>
        <strain evidence="17">103917/18</strain>
        <strain evidence="18">55234/18</strain>
    </source>
</reference>
<dbReference type="Proteomes" id="UP000501465">
    <property type="component" value="Segment"/>
</dbReference>
<evidence type="ECO:0000313" key="6">
    <source>
        <dbReference type="EMBL" id="QIM07094.1"/>
    </source>
</evidence>
<dbReference type="Proteomes" id="UP000594644">
    <property type="component" value="Segment"/>
</dbReference>
<dbReference type="EMBL" id="MN270975">
    <property type="protein sequence ID" value="QIM08265.1"/>
    <property type="molecule type" value="Genomic_DNA"/>
</dbReference>
<dbReference type="EMBL" id="MN270970">
    <property type="protein sequence ID" value="QIM07094.1"/>
    <property type="molecule type" value="Genomic_DNA"/>
</dbReference>
<evidence type="ECO:0000313" key="22">
    <source>
        <dbReference type="Proteomes" id="UP000500690"/>
    </source>
</evidence>
<evidence type="ECO:0000313" key="9">
    <source>
        <dbReference type="EMBL" id="QIM07797.1"/>
    </source>
</evidence>
<evidence type="ECO:0000313" key="19">
    <source>
        <dbReference type="Proteomes" id="UP000117635"/>
    </source>
</evidence>
<reference evidence="3 21" key="3">
    <citation type="journal article" date="2015" name="PLoS ONE">
        <title>Genome Sequence of African Swine Fever Virus BA71, the Virulent Parental Strain of the Nonpathogenic and Tissue-Culture Adapted BA71V.</title>
        <authorList>
            <person name="Rodriguez J.M."/>
            <person name="Moreno L.T."/>
            <person name="Alejo A."/>
            <person name="Lacasta A."/>
            <person name="Rodriguez F."/>
            <person name="Salas M.L."/>
        </authorList>
    </citation>
    <scope>NUCLEOTIDE SEQUENCE [LARGE SCALE GENOMIC DNA]</scope>
    <source>
        <strain evidence="3 21">BA71</strain>
    </source>
</reference>
<dbReference type="EMBL" id="MN270976">
    <property type="protein sequence ID" value="QIM08498.1"/>
    <property type="molecule type" value="Genomic_DNA"/>
</dbReference>
<organismHost>
    <name type="scientific">Potamochoerus larvatus</name>
    <name type="common">Bushpig</name>
    <dbReference type="NCBI Taxonomy" id="273792"/>
</organismHost>
<dbReference type="RefSeq" id="YP_009703435.1">
    <property type="nucleotide sequence ID" value="NC_044955.1"/>
</dbReference>
<evidence type="ECO:0000313" key="20">
    <source>
        <dbReference type="Proteomes" id="UP000142390"/>
    </source>
</evidence>
<dbReference type="KEGG" id="vg:41901196"/>
<accession>A0A0A1E0U7</accession>
<dbReference type="EMBL" id="MN270979">
    <property type="protein sequence ID" value="QIM09197.1"/>
    <property type="molecule type" value="Genomic_DNA"/>
</dbReference>
<dbReference type="GeneID" id="22220377"/>
<reference evidence="4" key="4">
    <citation type="journal article" date="2016" name="Genome Announc.">
        <title>Complete genome sequence of an African swine fever virus isolate from Sardinia, Italy.</title>
        <authorList>
            <person name="Granberg F."/>
            <person name="Torresi C."/>
            <person name="Oggiano A."/>
            <person name="Malmberg M."/>
            <person name="Iscaro C."/>
            <person name="De Mia G.M."/>
            <person name="Sandor B."/>
        </authorList>
    </citation>
    <scope>NUCLEOTIDE SEQUENCE [LARGE SCALE GENOMIC DNA]</scope>
    <source>
        <strain evidence="4">47/Ss/2008</strain>
    </source>
</reference>
<reference evidence="2" key="5">
    <citation type="journal article" date="2016" name="Virol Rep">
        <title>Genomic analysis of Sardinian 26544/OG10 isolate of African swine fever virus.</title>
        <authorList>
            <person name="Bacciu D."/>
            <person name="Deligios M."/>
            <person name="Sanna G."/>
            <person name="Paola Madrau M."/>
            <person name="Luisa Sanna M."/>
            <person name="Dei Giudici S."/>
            <person name="Oggiano A."/>
        </authorList>
    </citation>
    <scope>NUCLEOTIDE SEQUENCE</scope>
    <source>
        <strain evidence="2">26544/OG10</strain>
    </source>
</reference>
<reference evidence="19" key="1">
    <citation type="submission" date="2014-07" db="EMBL/GenBank/DDBJ databases">
        <title>Complete genome sequence of African Swine Fever Virus strain 26544/OG10 isolated in Sardinia.</title>
        <authorList>
            <person name="Dei Giudici S."/>
            <person name="Bacciu D."/>
            <person name="Sanna G."/>
            <person name="Deligios M."/>
            <person name="Oggiano A."/>
        </authorList>
    </citation>
    <scope>NUCLEOTIDE SEQUENCE [LARGE SCALE GENOMIC DNA]</scope>
</reference>
<dbReference type="Proteomes" id="UP000501683">
    <property type="component" value="Segment"/>
</dbReference>
<dbReference type="EMBL" id="KM102979">
    <property type="protein sequence ID" value="AJZ77159.1"/>
    <property type="molecule type" value="Genomic_DNA"/>
</dbReference>
<reference evidence="1 20" key="2">
    <citation type="journal article" date="2015" name="J. Gen. Virol.">
        <title>Related strains of African swine fever virus with different virulence: genome comparison and analysis.</title>
        <authorList>
            <person name="Portugal R."/>
            <person name="Coelho J."/>
            <person name="Hoper D."/>
            <person name="Little N.S."/>
            <person name="Smithson C."/>
            <person name="Upton C."/>
            <person name="Martins C."/>
            <person name="Leitao A."/>
            <person name="Keil G.M."/>
        </authorList>
    </citation>
    <scope>NUCLEOTIDE SEQUENCE [LARGE SCALE GENOMIC DNA]</scope>
    <source>
        <strain evidence="1">L60</strain>
    </source>
</reference>
<dbReference type="EMBL" id="MN270972">
    <property type="protein sequence ID" value="QIM07564.1"/>
    <property type="molecule type" value="Genomic_DNA"/>
</dbReference>
<evidence type="ECO:0000313" key="2">
    <source>
        <dbReference type="EMBL" id="AJZ77159.1"/>
    </source>
</evidence>
<dbReference type="EMBL" id="MN270980">
    <property type="protein sequence ID" value="QIM09430.1"/>
    <property type="molecule type" value="Genomic_DNA"/>
</dbReference>
<evidence type="ECO:0000313" key="4">
    <source>
        <dbReference type="EMBL" id="AOO54522.1"/>
    </source>
</evidence>
<dbReference type="EMBL" id="MN270974">
    <property type="protein sequence ID" value="QIM08030.1"/>
    <property type="molecule type" value="Genomic_DNA"/>
</dbReference>
<evidence type="ECO:0000313" key="10">
    <source>
        <dbReference type="EMBL" id="QIM08030.1"/>
    </source>
</evidence>
<dbReference type="EMBL" id="MN270971">
    <property type="protein sequence ID" value="QIM07329.1"/>
    <property type="molecule type" value="Genomic_DNA"/>
</dbReference>
<evidence type="ECO:0000313" key="23">
    <source>
        <dbReference type="Proteomes" id="UP000500898"/>
    </source>
</evidence>
<dbReference type="Proteomes" id="UP000503066">
    <property type="component" value="Genome"/>
</dbReference>
<dbReference type="Proteomes" id="UP000142390">
    <property type="component" value="Segment"/>
</dbReference>
<evidence type="ECO:0000313" key="17">
    <source>
        <dbReference type="EMBL" id="QPL11894.1"/>
    </source>
</evidence>
<evidence type="ECO:0000313" key="13">
    <source>
        <dbReference type="EMBL" id="QIM08731.1"/>
    </source>
</evidence>
<reference evidence="22 23" key="6">
    <citation type="journal article" date="2020" name="Transbound. Emerg. Dis.">
        <title>The evolution of African swine fever virus in Sardinia (1978 to 2014) as revealed by whole genome sequencing and comparative analysis.</title>
        <authorList>
            <person name="Torresi C."/>
            <person name="Fiori M."/>
            <person name="Bertolotti L."/>
            <person name="Floris M."/>
            <person name="Colitti B."/>
            <person name="Giammarioli M."/>
            <person name="Dei Giudici S."/>
            <person name="Oggiano A."/>
            <person name="Malmberg M."/>
            <person name="De Mia G.M."/>
            <person name="Belak S."/>
            <person name="Granberg F."/>
        </authorList>
    </citation>
    <scope>NUCLEOTIDE SEQUENCE [LARGE SCALE GENOMIC DNA]</scope>
    <source>
        <strain evidence="7">139/Nu/1981</strain>
        <strain evidence="8">140/Or/1985</strain>
        <strain evidence="10">141/Nu/1990</strain>
        <strain evidence="11">142/Nu/1995</strain>
        <strain evidence="16">22653/Ca/2014</strain>
        <strain evidence="13">26/Ss/2004</strain>
        <strain evidence="5">56/Ca/1978</strain>
        <strain evidence="6">57/Ca/1979</strain>
        <strain evidence="12">60/Nu/1997</strain>
        <strain evidence="14">72407/Ss/2005</strain>
        <strain evidence="9">85/Ca/1985</strain>
        <strain evidence="15">97/Ot/2012</strain>
    </source>
</reference>
<dbReference type="Proteomes" id="UP000501235">
    <property type="component" value="Segment"/>
</dbReference>
<dbReference type="Proteomes" id="UP000501990">
    <property type="component" value="Segment"/>
</dbReference>
<dbReference type="Proteomes" id="UP000501487">
    <property type="component" value="Segment"/>
</dbReference>
<dbReference type="Proteomes" id="UP000503294">
    <property type="component" value="Segment"/>
</dbReference>
<dbReference type="RefSeq" id="NP_042841.1">
    <property type="nucleotide sequence ID" value="NC_001659.2"/>
</dbReference>
<dbReference type="KEGG" id="vg:22220377"/>
<dbReference type="Proteomes" id="UP000502885">
    <property type="component" value="Segment"/>
</dbReference>
<organism evidence="1 20">
    <name type="scientific">African swine fever virus</name>
    <name type="common">ASFV</name>
    <dbReference type="NCBI Taxonomy" id="10497"/>
    <lineage>
        <taxon>Viruses</taxon>
        <taxon>Varidnaviria</taxon>
        <taxon>Bamfordvirae</taxon>
        <taxon>Nucleocytoviricota</taxon>
        <taxon>Pokkesviricetes</taxon>
        <taxon>Asfuvirales</taxon>
        <taxon>Asfarviridae</taxon>
        <taxon>Asfivirus</taxon>
        <taxon>Asfivirus haemorrhagiae</taxon>
    </lineage>
</organism>
<evidence type="ECO:0000313" key="14">
    <source>
        <dbReference type="EMBL" id="QIM08964.1"/>
    </source>
</evidence>
<dbReference type="Proteomes" id="UP000502695">
    <property type="component" value="Segment"/>
</dbReference>
<evidence type="ECO:0000313" key="18">
    <source>
        <dbReference type="EMBL" id="QPL12111.1"/>
    </source>
</evidence>
<dbReference type="SMR" id="A0A0A1E0U7"/>
<dbReference type="EMBL" id="MN270977">
    <property type="protein sequence ID" value="QIM08731.1"/>
    <property type="molecule type" value="Genomic_DNA"/>
</dbReference>
<dbReference type="Proteomes" id="UP000502933">
    <property type="component" value="Segment"/>
</dbReference>
<dbReference type="Proteomes" id="UP000241813">
    <property type="component" value="Segment"/>
</dbReference>
<evidence type="ECO:0000313" key="15">
    <source>
        <dbReference type="EMBL" id="QIM09197.1"/>
    </source>
</evidence>
<dbReference type="RefSeq" id="YP_009702394.1">
    <property type="nucleotide sequence ID" value="NC_044941.1"/>
</dbReference>
<proteinExistence type="predicted"/>
<gene>
    <name evidence="1" type="primary">MGF 100-2L</name>
    <name evidence="3" type="synonym">DP141L</name>
    <name evidence="4" type="ORF">AFSV47Ss_0217</name>
</gene>
<organismHost>
    <name type="scientific">Phacochoerus africanus</name>
    <name type="common">Warthog</name>
    <dbReference type="NCBI Taxonomy" id="41426"/>
</organismHost>
<name>A0A0A1E0U7_ASF</name>
<dbReference type="EMBL" id="KP055815">
    <property type="protein sequence ID" value="AKO62828.1"/>
    <property type="molecule type" value="Genomic_DNA"/>
</dbReference>
<dbReference type="Proteomes" id="UP000266411">
    <property type="component" value="Segment"/>
</dbReference>
<dbReference type="EMBL" id="KM262844">
    <property type="protein sequence ID" value="AIY22338.1"/>
    <property type="molecule type" value="Genomic_DNA"/>
</dbReference>
<organismHost>
    <name type="scientific">Sus scrofa</name>
    <name type="common">Pig</name>
    <dbReference type="NCBI Taxonomy" id="9823"/>
</organismHost>
<sequence length="141" mass="16804">MGNKESKYLEMCSEEAWLNIPNIFKCIFIRKLFYNKWLKYQEKKLKKSLKLLSFYHPKKDFVGIRDMLHMAPGGSYFITDNITEEFLMLVVKHPEDGSAEFTKLCLKGSCIVIDGYYYDTLHIFLSETPDIYKYPLIRYDR</sequence>
<dbReference type="EMBL" id="MN270969">
    <property type="protein sequence ID" value="QIM06859.1"/>
    <property type="molecule type" value="Genomic_DNA"/>
</dbReference>
<organismHost>
    <name type="scientific">Ornithodoros moubata</name>
    <name type="common">Soft tick</name>
    <name type="synonym">Argasid tick</name>
    <dbReference type="NCBI Taxonomy" id="6938"/>
</organismHost>
<evidence type="ECO:0000313" key="11">
    <source>
        <dbReference type="EMBL" id="QIM08265.1"/>
    </source>
</evidence>
<dbReference type="KEGG" id="vg:41902243"/>
<dbReference type="EMBL" id="KX354450">
    <property type="protein sequence ID" value="AOO54522.1"/>
    <property type="molecule type" value="Genomic_DNA"/>
</dbReference>
<dbReference type="Proteomes" id="UP000594565">
    <property type="component" value="Segment"/>
</dbReference>
<evidence type="ECO:0000313" key="7">
    <source>
        <dbReference type="EMBL" id="QIM07329.1"/>
    </source>
</evidence>
<dbReference type="Proteomes" id="UP000500690">
    <property type="component" value="Segment"/>
</dbReference>
<organismHost>
    <name type="scientific">Ornithodoros</name>
    <name type="common">relapsing fever ticks</name>
    <dbReference type="NCBI Taxonomy" id="6937"/>
</organismHost>
<evidence type="ECO:0000313" key="5">
    <source>
        <dbReference type="EMBL" id="QIM06859.1"/>
    </source>
</evidence>
<dbReference type="GeneID" id="41901196"/>
<dbReference type="GeneID" id="41902243"/>
<dbReference type="Proteomes" id="UP000117635">
    <property type="component" value="Segment"/>
</dbReference>
<evidence type="ECO:0000313" key="3">
    <source>
        <dbReference type="EMBL" id="AKO62828.1"/>
    </source>
</evidence>
<dbReference type="EMBL" id="MT932579">
    <property type="protein sequence ID" value="QPL12111.1"/>
    <property type="molecule type" value="Genomic_DNA"/>
</dbReference>
<evidence type="ECO:0000313" key="16">
    <source>
        <dbReference type="EMBL" id="QIM09430.1"/>
    </source>
</evidence>
<protein>
    <submittedName>
        <fullName evidence="1 2">MGF 100-2L</fullName>
    </submittedName>
    <submittedName>
        <fullName evidence="3">PDP141L</fullName>
    </submittedName>
</protein>
<evidence type="ECO:0000313" key="8">
    <source>
        <dbReference type="EMBL" id="QIM07564.1"/>
    </source>
</evidence>